<sequence length="69" mass="7187">MIVFSAALATAVEIASLFSLRLILKLQSLGLGLKTTPSPGRSGVRVDPWLARPVFKEGGGLRSGKGVGH</sequence>
<keyword evidence="2" id="KW-1185">Reference proteome</keyword>
<reference evidence="1 2" key="1">
    <citation type="submission" date="2018-02" db="EMBL/GenBank/DDBJ databases">
        <title>Draft genome of wild Prunus yedoensis var. nudiflora.</title>
        <authorList>
            <person name="Baek S."/>
            <person name="Kim J.-H."/>
            <person name="Choi K."/>
            <person name="Kim G.-B."/>
            <person name="Cho A."/>
            <person name="Jang H."/>
            <person name="Shin C.-H."/>
            <person name="Yu H.-J."/>
            <person name="Mun J.-H."/>
        </authorList>
    </citation>
    <scope>NUCLEOTIDE SEQUENCE [LARGE SCALE GENOMIC DNA]</scope>
    <source>
        <strain evidence="2">cv. Jeju island</strain>
        <tissue evidence="1">Leaf</tissue>
    </source>
</reference>
<organism evidence="1 2">
    <name type="scientific">Prunus yedoensis var. nudiflora</name>
    <dbReference type="NCBI Taxonomy" id="2094558"/>
    <lineage>
        <taxon>Eukaryota</taxon>
        <taxon>Viridiplantae</taxon>
        <taxon>Streptophyta</taxon>
        <taxon>Embryophyta</taxon>
        <taxon>Tracheophyta</taxon>
        <taxon>Spermatophyta</taxon>
        <taxon>Magnoliopsida</taxon>
        <taxon>eudicotyledons</taxon>
        <taxon>Gunneridae</taxon>
        <taxon>Pentapetalae</taxon>
        <taxon>rosids</taxon>
        <taxon>fabids</taxon>
        <taxon>Rosales</taxon>
        <taxon>Rosaceae</taxon>
        <taxon>Amygdaloideae</taxon>
        <taxon>Amygdaleae</taxon>
        <taxon>Prunus</taxon>
    </lineage>
</organism>
<protein>
    <submittedName>
        <fullName evidence="1">Uncharacterized protein</fullName>
    </submittedName>
</protein>
<dbReference type="EMBL" id="PJQY01001509">
    <property type="protein sequence ID" value="PQQ02044.1"/>
    <property type="molecule type" value="Genomic_DNA"/>
</dbReference>
<dbReference type="AlphaFoldDB" id="A0A314YDB7"/>
<dbReference type="Proteomes" id="UP000250321">
    <property type="component" value="Unassembled WGS sequence"/>
</dbReference>
<accession>A0A314YDB7</accession>
<evidence type="ECO:0000313" key="1">
    <source>
        <dbReference type="EMBL" id="PQQ02044.1"/>
    </source>
</evidence>
<comment type="caution">
    <text evidence="1">The sequence shown here is derived from an EMBL/GenBank/DDBJ whole genome shotgun (WGS) entry which is preliminary data.</text>
</comment>
<name>A0A314YDB7_PRUYE</name>
<proteinExistence type="predicted"/>
<evidence type="ECO:0000313" key="2">
    <source>
        <dbReference type="Proteomes" id="UP000250321"/>
    </source>
</evidence>
<gene>
    <name evidence="1" type="ORF">Pyn_29500</name>
</gene>